<keyword evidence="1" id="KW-0472">Membrane</keyword>
<name>J9C8P5_BACCE</name>
<evidence type="ECO:0000259" key="2">
    <source>
        <dbReference type="Pfam" id="PF02517"/>
    </source>
</evidence>
<evidence type="ECO:0000256" key="1">
    <source>
        <dbReference type="SAM" id="Phobius"/>
    </source>
</evidence>
<dbReference type="HOGENOM" id="CLU_887554_0_0_9"/>
<sequence length="313" mass="35558">MENITNNKPFMKTIGKISILFVASFLIINLSNLGIHFIVQKVYSIFNDVSQMSPKQLSLITIQNPIFLAACSLSNIMFLVFLFVFTKKIDKESLKDIIFRTSSSSKKHTTMFMYGLVIALLTIIVFLIFGTGIGVLNYAKDASMDGIDGNLVAFLISGILFSFITGFYEEIFFRGYILNQLLKWNRKYALVISSFIFMLSEMPTTFKPVDLMGIFLTGIFFGYLYMTTSSLFITAGIHSMLHFILLNIITFEKYDYGLPTLFTFNSHGDFTIWGMEIATSTGVCTFFVNALSIVILYAFNQFSHRKLEKYAAR</sequence>
<organism evidence="3 4">
    <name type="scientific">Bacillus cereus HuA2-1</name>
    <dbReference type="NCBI Taxonomy" id="1053201"/>
    <lineage>
        <taxon>Bacteria</taxon>
        <taxon>Bacillati</taxon>
        <taxon>Bacillota</taxon>
        <taxon>Bacilli</taxon>
        <taxon>Bacillales</taxon>
        <taxon>Bacillaceae</taxon>
        <taxon>Bacillus</taxon>
        <taxon>Bacillus cereus group</taxon>
    </lineage>
</organism>
<feature type="transmembrane region" description="Helical" evidence="1">
    <location>
        <begin position="188"/>
        <end position="205"/>
    </location>
</feature>
<dbReference type="GO" id="GO:0080120">
    <property type="term" value="P:CAAX-box protein maturation"/>
    <property type="evidence" value="ECO:0007669"/>
    <property type="project" value="UniProtKB-ARBA"/>
</dbReference>
<evidence type="ECO:0000313" key="3">
    <source>
        <dbReference type="EMBL" id="EJV87816.1"/>
    </source>
</evidence>
<evidence type="ECO:0000313" key="4">
    <source>
        <dbReference type="Proteomes" id="UP000004136"/>
    </source>
</evidence>
<dbReference type="PANTHER" id="PTHR39430">
    <property type="entry name" value="MEMBRANE-ASSOCIATED PROTEASE-RELATED"/>
    <property type="match status" value="1"/>
</dbReference>
<feature type="transmembrane region" description="Helical" evidence="1">
    <location>
        <begin position="66"/>
        <end position="85"/>
    </location>
</feature>
<dbReference type="PATRIC" id="fig|1053201.3.peg.1343"/>
<feature type="transmembrane region" description="Helical" evidence="1">
    <location>
        <begin position="151"/>
        <end position="168"/>
    </location>
</feature>
<dbReference type="GO" id="GO:0004175">
    <property type="term" value="F:endopeptidase activity"/>
    <property type="evidence" value="ECO:0007669"/>
    <property type="project" value="UniProtKB-ARBA"/>
</dbReference>
<protein>
    <recommendedName>
        <fullName evidence="2">CAAX prenyl protease 2/Lysostaphin resistance protein A-like domain-containing protein</fullName>
    </recommendedName>
</protein>
<feature type="transmembrane region" description="Helical" evidence="1">
    <location>
        <begin position="270"/>
        <end position="299"/>
    </location>
</feature>
<keyword evidence="1" id="KW-1133">Transmembrane helix</keyword>
<dbReference type="Pfam" id="PF02517">
    <property type="entry name" value="Rce1-like"/>
    <property type="match status" value="1"/>
</dbReference>
<comment type="caution">
    <text evidence="3">The sequence shown here is derived from an EMBL/GenBank/DDBJ whole genome shotgun (WGS) entry which is preliminary data.</text>
</comment>
<dbReference type="RefSeq" id="WP_002135682.1">
    <property type="nucleotide sequence ID" value="NZ_JH804672.1"/>
</dbReference>
<dbReference type="AlphaFoldDB" id="J9C8P5"/>
<dbReference type="PANTHER" id="PTHR39430:SF1">
    <property type="entry name" value="PROTEASE"/>
    <property type="match status" value="1"/>
</dbReference>
<dbReference type="InterPro" id="IPR003675">
    <property type="entry name" value="Rce1/LyrA-like_dom"/>
</dbReference>
<dbReference type="Proteomes" id="UP000004136">
    <property type="component" value="Unassembled WGS sequence"/>
</dbReference>
<feature type="transmembrane region" description="Helical" evidence="1">
    <location>
        <begin position="211"/>
        <end position="226"/>
    </location>
</feature>
<gene>
    <name evidence="3" type="ORF">IG3_01303</name>
</gene>
<accession>J9C8P5</accession>
<reference evidence="3 4" key="1">
    <citation type="submission" date="2012-04" db="EMBL/GenBank/DDBJ databases">
        <title>The Genome Sequence of Bacillus cereus HuA2-1.</title>
        <authorList>
            <consortium name="The Broad Institute Genome Sequencing Platform"/>
            <consortium name="The Broad Institute Genome Sequencing Center for Infectious Disease"/>
            <person name="Feldgarden M."/>
            <person name="Van der Auwera G.A."/>
            <person name="Mahillon J."/>
            <person name="Duprez V."/>
            <person name="Timmery S."/>
            <person name="Mattelet C."/>
            <person name="Dierick K."/>
            <person name="Sun M."/>
            <person name="Yu Z."/>
            <person name="Zhu L."/>
            <person name="Hu X."/>
            <person name="Shank E.B."/>
            <person name="Swiecicka I."/>
            <person name="Hansen B.M."/>
            <person name="Andrup L."/>
            <person name="Young S.K."/>
            <person name="Zeng Q."/>
            <person name="Gargeya S."/>
            <person name="Fitzgerald M."/>
            <person name="Haas B."/>
            <person name="Abouelleil A."/>
            <person name="Alvarado L."/>
            <person name="Arachchi H.M."/>
            <person name="Berlin A."/>
            <person name="Chapman S.B."/>
            <person name="Goldberg J."/>
            <person name="Griggs A."/>
            <person name="Gujja S."/>
            <person name="Hansen M."/>
            <person name="Howarth C."/>
            <person name="Imamovic A."/>
            <person name="Larimer J."/>
            <person name="McCowen C."/>
            <person name="Montmayeur A."/>
            <person name="Murphy C."/>
            <person name="Neiman D."/>
            <person name="Pearson M."/>
            <person name="Priest M."/>
            <person name="Roberts A."/>
            <person name="Saif S."/>
            <person name="Shea T."/>
            <person name="Sisk P."/>
            <person name="Sykes S."/>
            <person name="Wortman J."/>
            <person name="Nusbaum C."/>
            <person name="Birren B."/>
        </authorList>
    </citation>
    <scope>NUCLEOTIDE SEQUENCE [LARGE SCALE GENOMIC DNA]</scope>
    <source>
        <strain evidence="3 4">HuA2-1</strain>
    </source>
</reference>
<dbReference type="EMBL" id="AHDV01000007">
    <property type="protein sequence ID" value="EJV87816.1"/>
    <property type="molecule type" value="Genomic_DNA"/>
</dbReference>
<feature type="transmembrane region" description="Helical" evidence="1">
    <location>
        <begin position="20"/>
        <end position="46"/>
    </location>
</feature>
<feature type="transmembrane region" description="Helical" evidence="1">
    <location>
        <begin position="112"/>
        <end position="139"/>
    </location>
</feature>
<dbReference type="OrthoDB" id="324900at2"/>
<proteinExistence type="predicted"/>
<feature type="domain" description="CAAX prenyl protease 2/Lysostaphin resistance protein A-like" evidence="2">
    <location>
        <begin position="154"/>
        <end position="243"/>
    </location>
</feature>
<keyword evidence="1" id="KW-0812">Transmembrane</keyword>